<organism evidence="3 4">
    <name type="scientific">Liparis tanakae</name>
    <name type="common">Tanaka's snailfish</name>
    <dbReference type="NCBI Taxonomy" id="230148"/>
    <lineage>
        <taxon>Eukaryota</taxon>
        <taxon>Metazoa</taxon>
        <taxon>Chordata</taxon>
        <taxon>Craniata</taxon>
        <taxon>Vertebrata</taxon>
        <taxon>Euteleostomi</taxon>
        <taxon>Actinopterygii</taxon>
        <taxon>Neopterygii</taxon>
        <taxon>Teleostei</taxon>
        <taxon>Neoteleostei</taxon>
        <taxon>Acanthomorphata</taxon>
        <taxon>Eupercaria</taxon>
        <taxon>Perciformes</taxon>
        <taxon>Cottioidei</taxon>
        <taxon>Cottales</taxon>
        <taxon>Liparidae</taxon>
        <taxon>Liparis</taxon>
    </lineage>
</organism>
<keyword evidence="2" id="KW-1133">Transmembrane helix</keyword>
<accession>A0A4Z2IL07</accession>
<name>A0A4Z2IL07_9TELE</name>
<feature type="transmembrane region" description="Helical" evidence="2">
    <location>
        <begin position="51"/>
        <end position="72"/>
    </location>
</feature>
<keyword evidence="2" id="KW-0472">Membrane</keyword>
<keyword evidence="4" id="KW-1185">Reference proteome</keyword>
<protein>
    <submittedName>
        <fullName evidence="3">Uncharacterized protein</fullName>
    </submittedName>
</protein>
<proteinExistence type="predicted"/>
<comment type="caution">
    <text evidence="3">The sequence shown here is derived from an EMBL/GenBank/DDBJ whole genome shotgun (WGS) entry which is preliminary data.</text>
</comment>
<dbReference type="Proteomes" id="UP000314294">
    <property type="component" value="Unassembled WGS sequence"/>
</dbReference>
<evidence type="ECO:0000313" key="3">
    <source>
        <dbReference type="EMBL" id="TNN78699.1"/>
    </source>
</evidence>
<gene>
    <name evidence="3" type="ORF">EYF80_011103</name>
</gene>
<reference evidence="3 4" key="1">
    <citation type="submission" date="2019-03" db="EMBL/GenBank/DDBJ databases">
        <title>First draft genome of Liparis tanakae, snailfish: a comprehensive survey of snailfish specific genes.</title>
        <authorList>
            <person name="Kim W."/>
            <person name="Song I."/>
            <person name="Jeong J.-H."/>
            <person name="Kim D."/>
            <person name="Kim S."/>
            <person name="Ryu S."/>
            <person name="Song J.Y."/>
            <person name="Lee S.K."/>
        </authorList>
    </citation>
    <scope>NUCLEOTIDE SEQUENCE [LARGE SCALE GENOMIC DNA]</scope>
    <source>
        <tissue evidence="3">Muscle</tissue>
    </source>
</reference>
<evidence type="ECO:0000256" key="2">
    <source>
        <dbReference type="SAM" id="Phobius"/>
    </source>
</evidence>
<feature type="region of interest" description="Disordered" evidence="1">
    <location>
        <begin position="1"/>
        <end position="45"/>
    </location>
</feature>
<sequence length="122" mass="13508">MPRRQPPAMANALNEWTSGAGPESEGLERGVEEGGRRGGTAPSNKSPFCRLLILLPSHFASILCTILTPILLSFSRLRLVLADWHTSNFPKRILLAHQVAAVLPKKRIPRRGRCVQSFFPLL</sequence>
<dbReference type="AlphaFoldDB" id="A0A4Z2IL07"/>
<evidence type="ECO:0000313" key="4">
    <source>
        <dbReference type="Proteomes" id="UP000314294"/>
    </source>
</evidence>
<dbReference type="EMBL" id="SRLO01000071">
    <property type="protein sequence ID" value="TNN78699.1"/>
    <property type="molecule type" value="Genomic_DNA"/>
</dbReference>
<keyword evidence="2" id="KW-0812">Transmembrane</keyword>
<evidence type="ECO:0000256" key="1">
    <source>
        <dbReference type="SAM" id="MobiDB-lite"/>
    </source>
</evidence>
<feature type="compositionally biased region" description="Basic and acidic residues" evidence="1">
    <location>
        <begin position="26"/>
        <end position="36"/>
    </location>
</feature>